<dbReference type="GO" id="GO:0008092">
    <property type="term" value="F:cytoskeletal protein binding"/>
    <property type="evidence" value="ECO:0007669"/>
    <property type="project" value="InterPro"/>
</dbReference>
<dbReference type="GO" id="GO:0030674">
    <property type="term" value="F:protein-macromolecule adaptor activity"/>
    <property type="evidence" value="ECO:0007669"/>
    <property type="project" value="InterPro"/>
</dbReference>
<evidence type="ECO:0000259" key="3">
    <source>
        <dbReference type="Pfam" id="PF03983"/>
    </source>
</evidence>
<dbReference type="EMBL" id="JACHIG010000003">
    <property type="protein sequence ID" value="MBB5032446.1"/>
    <property type="molecule type" value="Genomic_DNA"/>
</dbReference>
<evidence type="ECO:0000256" key="1">
    <source>
        <dbReference type="SAM" id="MobiDB-lite"/>
    </source>
</evidence>
<dbReference type="Proteomes" id="UP000590740">
    <property type="component" value="Unassembled WGS sequence"/>
</dbReference>
<dbReference type="InterPro" id="IPR007131">
    <property type="entry name" value="SHD1"/>
</dbReference>
<organism evidence="4 5">
    <name type="scientific">Prosthecobacter vanneervenii</name>
    <dbReference type="NCBI Taxonomy" id="48466"/>
    <lineage>
        <taxon>Bacteria</taxon>
        <taxon>Pseudomonadati</taxon>
        <taxon>Verrucomicrobiota</taxon>
        <taxon>Verrucomicrobiia</taxon>
        <taxon>Verrucomicrobiales</taxon>
        <taxon>Verrucomicrobiaceae</taxon>
        <taxon>Prosthecobacter</taxon>
    </lineage>
</organism>
<reference evidence="4 5" key="1">
    <citation type="submission" date="2020-08" db="EMBL/GenBank/DDBJ databases">
        <title>Genomic Encyclopedia of Type Strains, Phase IV (KMG-IV): sequencing the most valuable type-strain genomes for metagenomic binning, comparative biology and taxonomic classification.</title>
        <authorList>
            <person name="Goeker M."/>
        </authorList>
    </citation>
    <scope>NUCLEOTIDE SEQUENCE [LARGE SCALE GENOMIC DNA]</scope>
    <source>
        <strain evidence="4 5">DSM 12252</strain>
    </source>
</reference>
<accession>A0A7W7YA65</accession>
<dbReference type="GO" id="GO:0042802">
    <property type="term" value="F:identical protein binding"/>
    <property type="evidence" value="ECO:0007669"/>
    <property type="project" value="InterPro"/>
</dbReference>
<keyword evidence="5" id="KW-1185">Reference proteome</keyword>
<dbReference type="Gene3D" id="2.30.30.700">
    <property type="entry name" value="SLA1 homology domain 1"/>
    <property type="match status" value="1"/>
</dbReference>
<comment type="caution">
    <text evidence="4">The sequence shown here is derived from an EMBL/GenBank/DDBJ whole genome shotgun (WGS) entry which is preliminary data.</text>
</comment>
<feature type="domain" description="SLA1 homology" evidence="3">
    <location>
        <begin position="22"/>
        <end position="78"/>
    </location>
</feature>
<name>A0A7W7YA65_9BACT</name>
<sequence>MKPASRSLFIGGFFVFSLSAFAEDAALRPWKDAQGRIIQAAFVSATADSVTLRMADGKEHQVPLGRLSAEDQAFIKSQSADGKPPAAPATAQGASPEVSASAMERLPAEKRTWPENVVVPTKSIEIQIAEENPAARKCVYRSEGFEFTSQAKLAGSVMKEVARTFEATKTLVSSLPWGVVCRPPEGFERYQAALYETRKDYIDAGGPENSGGVYMSGDKVFRVPFPSIGLKLLGKTYAKDQNYDGGTLIHEITHQVMDAYLTFLPVWVIEGTAEYTEMLPYNAGKFRADAHQKGLKDHIQEMQKRGYAVEIGNLETHLTMNRATWSGITNVSNKKMGELYFRSVLAVYFFCHLDGDKKGTRFIKFMDAVYGETEALRTFFKDPRVKRFPDGRFSYPTNFPPPDMKSDSAPFKHLDLLLDGRGYSQIAKEMTEAYKAIGVKISVD</sequence>
<dbReference type="AlphaFoldDB" id="A0A7W7YA65"/>
<evidence type="ECO:0000313" key="4">
    <source>
        <dbReference type="EMBL" id="MBB5032446.1"/>
    </source>
</evidence>
<evidence type="ECO:0000256" key="2">
    <source>
        <dbReference type="SAM" id="SignalP"/>
    </source>
</evidence>
<protein>
    <recommendedName>
        <fullName evidence="3">SLA1 homology domain-containing protein</fullName>
    </recommendedName>
</protein>
<proteinExistence type="predicted"/>
<dbReference type="Pfam" id="PF03983">
    <property type="entry name" value="SHD1"/>
    <property type="match status" value="1"/>
</dbReference>
<keyword evidence="2" id="KW-0732">Signal</keyword>
<feature type="signal peptide" evidence="2">
    <location>
        <begin position="1"/>
        <end position="22"/>
    </location>
</feature>
<feature type="chain" id="PRO_5031189526" description="SLA1 homology domain-containing protein" evidence="2">
    <location>
        <begin position="23"/>
        <end position="444"/>
    </location>
</feature>
<evidence type="ECO:0000313" key="5">
    <source>
        <dbReference type="Proteomes" id="UP000590740"/>
    </source>
</evidence>
<gene>
    <name evidence="4" type="ORF">HNQ65_002023</name>
</gene>
<feature type="region of interest" description="Disordered" evidence="1">
    <location>
        <begin position="77"/>
        <end position="103"/>
    </location>
</feature>
<dbReference type="GO" id="GO:0043130">
    <property type="term" value="F:ubiquitin binding"/>
    <property type="evidence" value="ECO:0007669"/>
    <property type="project" value="InterPro"/>
</dbReference>
<dbReference type="RefSeq" id="WP_184339373.1">
    <property type="nucleotide sequence ID" value="NZ_JACHIG010000003.1"/>
</dbReference>